<comment type="caution">
    <text evidence="2">The sequence shown here is derived from an EMBL/GenBank/DDBJ whole genome shotgun (WGS) entry which is preliminary data.</text>
</comment>
<name>A0AAN4U3R9_9PROT</name>
<gene>
    <name evidence="2" type="ORF">ABO01nite_29360</name>
</gene>
<dbReference type="AlphaFoldDB" id="A0AAN4U3R9"/>
<dbReference type="Pfam" id="PF01755">
    <property type="entry name" value="Glyco_transf_25"/>
    <property type="match status" value="1"/>
</dbReference>
<evidence type="ECO:0000313" key="2">
    <source>
        <dbReference type="EMBL" id="GEL54929.1"/>
    </source>
</evidence>
<dbReference type="InterPro" id="IPR002654">
    <property type="entry name" value="Glyco_trans_25"/>
</dbReference>
<evidence type="ECO:0000259" key="1">
    <source>
        <dbReference type="Pfam" id="PF01755"/>
    </source>
</evidence>
<keyword evidence="3" id="KW-1185">Reference proteome</keyword>
<dbReference type="Proteomes" id="UP000321287">
    <property type="component" value="Unassembled WGS sequence"/>
</dbReference>
<feature type="domain" description="Glycosyl transferase family 25" evidence="1">
    <location>
        <begin position="7"/>
        <end position="190"/>
    </location>
</feature>
<accession>A0AAN4U3R9</accession>
<reference evidence="2 3" key="1">
    <citation type="submission" date="2019-07" db="EMBL/GenBank/DDBJ databases">
        <title>Whole genome shotgun sequence of Asaia bogorensis NBRC 16594.</title>
        <authorList>
            <person name="Hosoyama A."/>
            <person name="Uohara A."/>
            <person name="Ohji S."/>
            <person name="Ichikawa N."/>
        </authorList>
    </citation>
    <scope>NUCLEOTIDE SEQUENCE [LARGE SCALE GENOMIC DNA]</scope>
    <source>
        <strain evidence="2 3">NBRC 16594</strain>
    </source>
</reference>
<dbReference type="EMBL" id="BJVS01000015">
    <property type="protein sequence ID" value="GEL54929.1"/>
    <property type="molecule type" value="Genomic_DNA"/>
</dbReference>
<proteinExistence type="predicted"/>
<evidence type="ECO:0000313" key="3">
    <source>
        <dbReference type="Proteomes" id="UP000321287"/>
    </source>
</evidence>
<sequence length="247" mass="27917">METERMNKWLITLARTPERLEAFRRDNPTFADVRVFEAIDGLRLDRAVLIAQKILDPALQYSVGALGCAMSHLTIWTNALQEGQGCTVFEDDAIISESFDEKSTDLLATLPEDWDLVLWGYNTDAHLTFRNAETGFYCTSRFDHENLLKYKEDFRKKSGQSLLFGLLRAHGLIGYSISPGGISKMLAHVLPLRPMQTFYPGLEKNKENTGIDDMMAACYDKMQAWVAFPPLVLAKNDVANSTVQTQR</sequence>
<organism evidence="2 3">
    <name type="scientific">Asaia bogorensis NBRC 16594</name>
    <dbReference type="NCBI Taxonomy" id="1231624"/>
    <lineage>
        <taxon>Bacteria</taxon>
        <taxon>Pseudomonadati</taxon>
        <taxon>Pseudomonadota</taxon>
        <taxon>Alphaproteobacteria</taxon>
        <taxon>Acetobacterales</taxon>
        <taxon>Acetobacteraceae</taxon>
        <taxon>Asaia</taxon>
    </lineage>
</organism>
<protein>
    <recommendedName>
        <fullName evidence="1">Glycosyl transferase family 25 domain-containing protein</fullName>
    </recommendedName>
</protein>